<accession>A0A6J5ZZT3</accession>
<protein>
    <submittedName>
        <fullName evidence="11">Unannotated protein</fullName>
    </submittedName>
</protein>
<evidence type="ECO:0000259" key="9">
    <source>
        <dbReference type="PROSITE" id="PS50076"/>
    </source>
</evidence>
<dbReference type="InterPro" id="IPR036869">
    <property type="entry name" value="J_dom_sf"/>
</dbReference>
<evidence type="ECO:0000256" key="6">
    <source>
        <dbReference type="ARBA" id="ARBA00023016"/>
    </source>
</evidence>
<dbReference type="PANTHER" id="PTHR43096:SF54">
    <property type="entry name" value="CHAPERONE PROTEIN DNAJ 1"/>
    <property type="match status" value="1"/>
</dbReference>
<dbReference type="InterPro" id="IPR036410">
    <property type="entry name" value="HSP_DnaJ_Cys-rich_dom_sf"/>
</dbReference>
<dbReference type="InterPro" id="IPR008971">
    <property type="entry name" value="HSP40/DnaJ_pept-bd"/>
</dbReference>
<evidence type="ECO:0000256" key="7">
    <source>
        <dbReference type="ARBA" id="ARBA00023186"/>
    </source>
</evidence>
<dbReference type="GO" id="GO:0051082">
    <property type="term" value="F:unfolded protein binding"/>
    <property type="evidence" value="ECO:0007669"/>
    <property type="project" value="InterPro"/>
</dbReference>
<dbReference type="CDD" id="cd10747">
    <property type="entry name" value="DnaJ_C"/>
    <property type="match status" value="1"/>
</dbReference>
<feature type="domain" description="CR-type" evidence="10">
    <location>
        <begin position="132"/>
        <end position="210"/>
    </location>
</feature>
<dbReference type="SUPFAM" id="SSF57938">
    <property type="entry name" value="DnaJ/Hsp40 cysteine-rich domain"/>
    <property type="match status" value="1"/>
</dbReference>
<dbReference type="InterPro" id="IPR001623">
    <property type="entry name" value="DnaJ_domain"/>
</dbReference>
<evidence type="ECO:0000256" key="3">
    <source>
        <dbReference type="ARBA" id="ARBA00022737"/>
    </source>
</evidence>
<evidence type="ECO:0000256" key="5">
    <source>
        <dbReference type="ARBA" id="ARBA00022833"/>
    </source>
</evidence>
<evidence type="ECO:0000259" key="10">
    <source>
        <dbReference type="PROSITE" id="PS51188"/>
    </source>
</evidence>
<dbReference type="SMART" id="SM00271">
    <property type="entry name" value="DnaJ"/>
    <property type="match status" value="1"/>
</dbReference>
<dbReference type="Gene3D" id="2.10.230.10">
    <property type="entry name" value="Heat shock protein DnaJ, cysteine-rich domain"/>
    <property type="match status" value="1"/>
</dbReference>
<dbReference type="PRINTS" id="PR00625">
    <property type="entry name" value="JDOMAIN"/>
</dbReference>
<dbReference type="GO" id="GO:0005737">
    <property type="term" value="C:cytoplasm"/>
    <property type="evidence" value="ECO:0007669"/>
    <property type="project" value="TreeGrafter"/>
</dbReference>
<keyword evidence="6" id="KW-0346">Stress response</keyword>
<feature type="region of interest" description="Disordered" evidence="8">
    <location>
        <begin position="298"/>
        <end position="319"/>
    </location>
</feature>
<dbReference type="AlphaFoldDB" id="A0A6J5ZZT3"/>
<keyword evidence="1" id="KW-0963">Cytoplasm</keyword>
<dbReference type="Pfam" id="PF01556">
    <property type="entry name" value="DnaJ_C"/>
    <property type="match status" value="1"/>
</dbReference>
<evidence type="ECO:0000256" key="2">
    <source>
        <dbReference type="ARBA" id="ARBA00022723"/>
    </source>
</evidence>
<dbReference type="InterPro" id="IPR018253">
    <property type="entry name" value="DnaJ_domain_CS"/>
</dbReference>
<evidence type="ECO:0000256" key="1">
    <source>
        <dbReference type="ARBA" id="ARBA00022490"/>
    </source>
</evidence>
<dbReference type="GO" id="GO:0042026">
    <property type="term" value="P:protein refolding"/>
    <property type="evidence" value="ECO:0007669"/>
    <property type="project" value="TreeGrafter"/>
</dbReference>
<dbReference type="SUPFAM" id="SSF46565">
    <property type="entry name" value="Chaperone J-domain"/>
    <property type="match status" value="1"/>
</dbReference>
<dbReference type="CDD" id="cd10719">
    <property type="entry name" value="DnaJ_zf"/>
    <property type="match status" value="1"/>
</dbReference>
<dbReference type="InterPro" id="IPR002939">
    <property type="entry name" value="DnaJ_C"/>
</dbReference>
<dbReference type="Gene3D" id="1.10.287.110">
    <property type="entry name" value="DnaJ domain"/>
    <property type="match status" value="1"/>
</dbReference>
<feature type="region of interest" description="Disordered" evidence="8">
    <location>
        <begin position="29"/>
        <end position="117"/>
    </location>
</feature>
<dbReference type="InterPro" id="IPR001305">
    <property type="entry name" value="HSP_DnaJ_Cys-rich_dom"/>
</dbReference>
<evidence type="ECO:0000256" key="8">
    <source>
        <dbReference type="SAM" id="MobiDB-lite"/>
    </source>
</evidence>
<dbReference type="Pfam" id="PF00684">
    <property type="entry name" value="DnaJ_CXXCXGXG"/>
    <property type="match status" value="1"/>
</dbReference>
<dbReference type="GO" id="GO:0008270">
    <property type="term" value="F:zinc ion binding"/>
    <property type="evidence" value="ECO:0007669"/>
    <property type="project" value="UniProtKB-KW"/>
</dbReference>
<dbReference type="NCBIfam" id="NF008035">
    <property type="entry name" value="PRK10767.1"/>
    <property type="match status" value="1"/>
</dbReference>
<feature type="domain" description="J" evidence="9">
    <location>
        <begin position="5"/>
        <end position="70"/>
    </location>
</feature>
<dbReference type="HAMAP" id="MF_01152">
    <property type="entry name" value="DnaJ"/>
    <property type="match status" value="1"/>
</dbReference>
<dbReference type="PANTHER" id="PTHR43096">
    <property type="entry name" value="DNAJ HOMOLOG 1, MITOCHONDRIAL-RELATED"/>
    <property type="match status" value="1"/>
</dbReference>
<proteinExistence type="inferred from homology"/>
<dbReference type="CDD" id="cd06257">
    <property type="entry name" value="DnaJ"/>
    <property type="match status" value="1"/>
</dbReference>
<sequence length="367" mass="38599">MAQPDLYKVLGVDKKTSAADIKKAYRKLARENHPDQNPGDDAAEERFKQVSAAYDILGDPEKRKQYDSGGMFSGGAGGGPGGVPFDPSSFGDIFSSFFGGDEPRGRAGRPRPARGRDLETEVRLSFDQSLAGIQVPVTLSIPGACGSCHGTGAAPGTSPKVCSSCQGRGIDSQGQGLFSISQPCTRCQGSGTIIEDPCSTCGGSGQVEKTKRLKVNIPAGVKEGSRVRIAGRGEPGSNGGPDGDLYVITRVAPSSIFRRKGDNVEVEVPLTVPEQLLGAEVEVPTLDGRKTLRVPAGTRSGSVQRLRGEGPPRLGAGKKETRGDIHYRFVVEVPSELTEEQSELVAKLSETMNGGDPRAKLFSGGDK</sequence>
<feature type="compositionally biased region" description="Gly residues" evidence="8">
    <location>
        <begin position="71"/>
        <end position="82"/>
    </location>
</feature>
<dbReference type="EMBL" id="CAESAO010000165">
    <property type="protein sequence ID" value="CAB4346729.1"/>
    <property type="molecule type" value="Genomic_DNA"/>
</dbReference>
<keyword evidence="7" id="KW-0143">Chaperone</keyword>
<dbReference type="SUPFAM" id="SSF49493">
    <property type="entry name" value="HSP40/DnaJ peptide-binding domain"/>
    <property type="match status" value="2"/>
</dbReference>
<dbReference type="PROSITE" id="PS51188">
    <property type="entry name" value="ZF_CR"/>
    <property type="match status" value="1"/>
</dbReference>
<dbReference type="Pfam" id="PF00226">
    <property type="entry name" value="DnaJ"/>
    <property type="match status" value="1"/>
</dbReference>
<keyword evidence="3" id="KW-0677">Repeat</keyword>
<dbReference type="Gene3D" id="2.60.260.20">
    <property type="entry name" value="Urease metallochaperone UreE, N-terminal domain"/>
    <property type="match status" value="2"/>
</dbReference>
<keyword evidence="5" id="KW-0862">Zinc</keyword>
<gene>
    <name evidence="11" type="ORF">UFOPK3522_01459</name>
</gene>
<dbReference type="GO" id="GO:0005524">
    <property type="term" value="F:ATP binding"/>
    <property type="evidence" value="ECO:0007669"/>
    <property type="project" value="InterPro"/>
</dbReference>
<dbReference type="PROSITE" id="PS00636">
    <property type="entry name" value="DNAJ_1"/>
    <property type="match status" value="1"/>
</dbReference>
<evidence type="ECO:0000256" key="4">
    <source>
        <dbReference type="ARBA" id="ARBA00022771"/>
    </source>
</evidence>
<keyword evidence="4" id="KW-0863">Zinc-finger</keyword>
<feature type="compositionally biased region" description="Low complexity" evidence="8">
    <location>
        <begin position="83"/>
        <end position="100"/>
    </location>
</feature>
<evidence type="ECO:0000313" key="11">
    <source>
        <dbReference type="EMBL" id="CAB4346729.1"/>
    </source>
</evidence>
<dbReference type="FunFam" id="2.10.230.10:FF:000002">
    <property type="entry name" value="Molecular chaperone DnaJ"/>
    <property type="match status" value="1"/>
</dbReference>
<keyword evidence="2" id="KW-0479">Metal-binding</keyword>
<dbReference type="GO" id="GO:0031072">
    <property type="term" value="F:heat shock protein binding"/>
    <property type="evidence" value="ECO:0007669"/>
    <property type="project" value="InterPro"/>
</dbReference>
<dbReference type="GO" id="GO:0009408">
    <property type="term" value="P:response to heat"/>
    <property type="evidence" value="ECO:0007669"/>
    <property type="project" value="InterPro"/>
</dbReference>
<name>A0A6J5ZZT3_9ZZZZ</name>
<dbReference type="InterPro" id="IPR012724">
    <property type="entry name" value="DnaJ"/>
</dbReference>
<organism evidence="11">
    <name type="scientific">freshwater metagenome</name>
    <dbReference type="NCBI Taxonomy" id="449393"/>
    <lineage>
        <taxon>unclassified sequences</taxon>
        <taxon>metagenomes</taxon>
        <taxon>ecological metagenomes</taxon>
    </lineage>
</organism>
<dbReference type="FunFam" id="2.60.260.20:FF:000013">
    <property type="entry name" value="DnaJ subfamily B member 11"/>
    <property type="match status" value="1"/>
</dbReference>
<reference evidence="11" key="1">
    <citation type="submission" date="2020-05" db="EMBL/GenBank/DDBJ databases">
        <authorList>
            <person name="Chiriac C."/>
            <person name="Salcher M."/>
            <person name="Ghai R."/>
            <person name="Kavagutti S V."/>
        </authorList>
    </citation>
    <scope>NUCLEOTIDE SEQUENCE</scope>
</reference>
<dbReference type="PROSITE" id="PS50076">
    <property type="entry name" value="DNAJ_2"/>
    <property type="match status" value="1"/>
</dbReference>